<feature type="region of interest" description="Disordered" evidence="1">
    <location>
        <begin position="42"/>
        <end position="72"/>
    </location>
</feature>
<keyword evidence="3" id="KW-1185">Reference proteome</keyword>
<comment type="caution">
    <text evidence="2">The sequence shown here is derived from an EMBL/GenBank/DDBJ whole genome shotgun (WGS) entry which is preliminary data.</text>
</comment>
<organism evidence="2 3">
    <name type="scientific">Penicillium chrysogenum</name>
    <name type="common">Penicillium notatum</name>
    <dbReference type="NCBI Taxonomy" id="5076"/>
    <lineage>
        <taxon>Eukaryota</taxon>
        <taxon>Fungi</taxon>
        <taxon>Dikarya</taxon>
        <taxon>Ascomycota</taxon>
        <taxon>Pezizomycotina</taxon>
        <taxon>Eurotiomycetes</taxon>
        <taxon>Eurotiomycetidae</taxon>
        <taxon>Eurotiales</taxon>
        <taxon>Aspergillaceae</taxon>
        <taxon>Penicillium</taxon>
        <taxon>Penicillium chrysogenum species complex</taxon>
    </lineage>
</organism>
<accession>A0ABQ8W8K2</accession>
<proteinExistence type="predicted"/>
<evidence type="ECO:0000313" key="2">
    <source>
        <dbReference type="EMBL" id="KAJ5260254.1"/>
    </source>
</evidence>
<feature type="compositionally biased region" description="Polar residues" evidence="1">
    <location>
        <begin position="59"/>
        <end position="72"/>
    </location>
</feature>
<name>A0ABQ8W8K2_PENCH</name>
<sequence>MPEKFPPGFVLGEVAKSLDQHHGDLRIGISTDLVTYDEAPDSKSKLRARHSWPCPVANDESSSSSAPTQDGT</sequence>
<dbReference type="Proteomes" id="UP001220256">
    <property type="component" value="Unassembled WGS sequence"/>
</dbReference>
<evidence type="ECO:0000256" key="1">
    <source>
        <dbReference type="SAM" id="MobiDB-lite"/>
    </source>
</evidence>
<protein>
    <submittedName>
        <fullName evidence="2">Uncharacterized protein</fullName>
    </submittedName>
</protein>
<gene>
    <name evidence="2" type="ORF">N7505_009635</name>
</gene>
<reference evidence="2 3" key="1">
    <citation type="journal article" date="2023" name="IMA Fungus">
        <title>Comparative genomic study of the Penicillium genus elucidates a diverse pangenome and 15 lateral gene transfer events.</title>
        <authorList>
            <person name="Petersen C."/>
            <person name="Sorensen T."/>
            <person name="Nielsen M.R."/>
            <person name="Sondergaard T.E."/>
            <person name="Sorensen J.L."/>
            <person name="Fitzpatrick D.A."/>
            <person name="Frisvad J.C."/>
            <person name="Nielsen K.L."/>
        </authorList>
    </citation>
    <scope>NUCLEOTIDE SEQUENCE [LARGE SCALE GENOMIC DNA]</scope>
    <source>
        <strain evidence="2 3">IBT 3361</strain>
    </source>
</reference>
<evidence type="ECO:0000313" key="3">
    <source>
        <dbReference type="Proteomes" id="UP001220256"/>
    </source>
</evidence>
<dbReference type="EMBL" id="JAPVEB010000008">
    <property type="protein sequence ID" value="KAJ5260254.1"/>
    <property type="molecule type" value="Genomic_DNA"/>
</dbReference>